<dbReference type="Gene3D" id="2.130.10.10">
    <property type="entry name" value="YVTN repeat-like/Quinoprotein amine dehydrogenase"/>
    <property type="match status" value="1"/>
</dbReference>
<evidence type="ECO:0000313" key="1">
    <source>
        <dbReference type="EMBL" id="XBP95618.1"/>
    </source>
</evidence>
<protein>
    <submittedName>
        <fullName evidence="2">Uncharacterized protein</fullName>
    </submittedName>
</protein>
<dbReference type="InterPro" id="IPR015943">
    <property type="entry name" value="WD40/YVTN_repeat-like_dom_sf"/>
</dbReference>
<sequence length="381" mass="39181">MGGHFTGAVVGKARRLAGGGSGAVLRLDATGRRLLSATQVAGDVTDLDVRRSNGDIALATDSGVRVLDPTATAVRWKTSGAVTRVAIDASGTVAALGGTTVRIYDAAGRSTGTVALGGRTVNDVAVDDRSGLVFVAGFTQSGGPCNQVQIPFVRAYTKAGTLRWTRYDYSAGALAGLCADARADRLAMGRDGRLYLAGETAGGNTVFSTDGRSAGSKAPNVGYDKYTQAFNTGSAHLTYVARLDPASGALQAGQLLVTRLTSGRGNTIKPRALAADAQGRIYVGGSAAAQIADRDNLTMNGRRLKDYAGGDAWLLVTAPDLRRRLLWTTWTDGGTGEVQAVAVNGPVAAVAARVDRPAFHTTSPVQAATGGGYLAVLPARR</sequence>
<accession>A0AAU8HI78</accession>
<reference evidence="1" key="1">
    <citation type="submission" date="2024-01" db="EMBL/GenBank/DDBJ databases">
        <title>The genome sequence of Micromonospora mangrovi CCTCC AA 2012012.</title>
        <authorList>
            <person name="Gao J."/>
        </authorList>
    </citation>
    <scope>NUCLEOTIDE SEQUENCE</scope>
    <source>
        <strain evidence="1">CCTCC AA 2012012</strain>
    </source>
</reference>
<evidence type="ECO:0000313" key="2">
    <source>
        <dbReference type="EMBL" id="XCH76322.1"/>
    </source>
</evidence>
<dbReference type="EMBL" id="CP159342">
    <property type="protein sequence ID" value="XCH76322.1"/>
    <property type="molecule type" value="Genomic_DNA"/>
</dbReference>
<dbReference type="RefSeq" id="WP_350936596.1">
    <property type="nucleotide sequence ID" value="NZ_CP157762.1"/>
</dbReference>
<dbReference type="EMBL" id="CP157762">
    <property type="protein sequence ID" value="XBP95618.1"/>
    <property type="molecule type" value="Genomic_DNA"/>
</dbReference>
<reference evidence="2" key="2">
    <citation type="submission" date="2024-06" db="EMBL/GenBank/DDBJ databases">
        <title>Micromonospora mangrovi CCTCC AA 2012012 genome sequences.</title>
        <authorList>
            <person name="Gao J."/>
        </authorList>
    </citation>
    <scope>NUCLEOTIDE SEQUENCE</scope>
    <source>
        <strain evidence="2">CCTCC AA 2012012</strain>
    </source>
</reference>
<dbReference type="AlphaFoldDB" id="A0AAU8HI78"/>
<dbReference type="SUPFAM" id="SSF63829">
    <property type="entry name" value="Calcium-dependent phosphotriesterase"/>
    <property type="match status" value="1"/>
</dbReference>
<proteinExistence type="predicted"/>
<gene>
    <name evidence="2" type="ORF">ABUL08_09605</name>
    <name evidence="1" type="ORF">VK199_09555</name>
</gene>
<name>A0AAU8HI78_9ACTN</name>
<organism evidence="2">
    <name type="scientific">Micromonospora sp. CCTCC AA 2012012</name>
    <dbReference type="NCBI Taxonomy" id="3111921"/>
    <lineage>
        <taxon>Bacteria</taxon>
        <taxon>Bacillati</taxon>
        <taxon>Actinomycetota</taxon>
        <taxon>Actinomycetes</taxon>
        <taxon>Micromonosporales</taxon>
        <taxon>Micromonosporaceae</taxon>
        <taxon>Micromonospora</taxon>
    </lineage>
</organism>